<accession>A0A6M1R1C9</accession>
<sequence length="444" mass="46187">MTIPPEAPLPPNPEPPSPVSEPRTRPSGEQLRNLSGLRRTTHASPEGRHVAGVAGGIARHFDIDPLLVRVVLVVSVFFGGAGGIVYVAAWLLVPEESAEDGMVPVGPPARNLLLWIAGGIAAISLLGDAFGDTSVPWFWLAVLAVVALWYANRDKLGRKRGGPHPPPPAASAGSAETAASDAPTATARIDAAPVPTRHLPAPWAPGSYDPSAPIRPAGPRRPPLLFGRAIAVAALVVGVLGLVDVADWMPVPTSAYPAALLAVFGAFLVLGAFWGRAGGLIFLGLLALVALPITMIDFSNFDAGRSVEIHPRTVAALESNYVVDVGEIVVDLSAIDPATLDGRELEIVSELGEITVIVPDDATVAVEAKIGAMGEAQVFDETRGDFGGFTMERTHVAGKKGSENGLDEDADLLLTTTADAGAINIYAESDPRAARFLESTGGTR</sequence>
<evidence type="ECO:0000313" key="10">
    <source>
        <dbReference type="Proteomes" id="UP000483261"/>
    </source>
</evidence>
<feature type="transmembrane region" description="Helical" evidence="7">
    <location>
        <begin position="112"/>
        <end position="130"/>
    </location>
</feature>
<feature type="transmembrane region" description="Helical" evidence="7">
    <location>
        <begin position="255"/>
        <end position="273"/>
    </location>
</feature>
<feature type="transmembrane region" description="Helical" evidence="7">
    <location>
        <begin position="66"/>
        <end position="92"/>
    </location>
</feature>
<dbReference type="Proteomes" id="UP000483261">
    <property type="component" value="Unassembled WGS sequence"/>
</dbReference>
<evidence type="ECO:0000256" key="7">
    <source>
        <dbReference type="SAM" id="Phobius"/>
    </source>
</evidence>
<evidence type="ECO:0000256" key="3">
    <source>
        <dbReference type="ARBA" id="ARBA00022692"/>
    </source>
</evidence>
<evidence type="ECO:0000256" key="4">
    <source>
        <dbReference type="ARBA" id="ARBA00022989"/>
    </source>
</evidence>
<dbReference type="RefSeq" id="WP_165111775.1">
    <property type="nucleotide sequence ID" value="NZ_JAALAA010000012.1"/>
</dbReference>
<dbReference type="PANTHER" id="PTHR33885:SF3">
    <property type="entry name" value="PHAGE SHOCK PROTEIN C"/>
    <property type="match status" value="1"/>
</dbReference>
<keyword evidence="2" id="KW-1003">Cell membrane</keyword>
<feature type="domain" description="Phage shock protein PspC N-terminal" evidence="8">
    <location>
        <begin position="44"/>
        <end position="96"/>
    </location>
</feature>
<dbReference type="EMBL" id="JAALAA010000012">
    <property type="protein sequence ID" value="NGN94044.1"/>
    <property type="molecule type" value="Genomic_DNA"/>
</dbReference>
<keyword evidence="5 7" id="KW-0472">Membrane</keyword>
<proteinExistence type="predicted"/>
<keyword evidence="4 7" id="KW-1133">Transmembrane helix</keyword>
<evidence type="ECO:0000256" key="2">
    <source>
        <dbReference type="ARBA" id="ARBA00022475"/>
    </source>
</evidence>
<organism evidence="9 10">
    <name type="scientific">Nocardioides turkmenicus</name>
    <dbReference type="NCBI Taxonomy" id="2711220"/>
    <lineage>
        <taxon>Bacteria</taxon>
        <taxon>Bacillati</taxon>
        <taxon>Actinomycetota</taxon>
        <taxon>Actinomycetes</taxon>
        <taxon>Propionibacteriales</taxon>
        <taxon>Nocardioidaceae</taxon>
        <taxon>Nocardioides</taxon>
    </lineage>
</organism>
<evidence type="ECO:0000313" key="9">
    <source>
        <dbReference type="EMBL" id="NGN94044.1"/>
    </source>
</evidence>
<evidence type="ECO:0000256" key="5">
    <source>
        <dbReference type="ARBA" id="ARBA00023136"/>
    </source>
</evidence>
<evidence type="ECO:0000256" key="1">
    <source>
        <dbReference type="ARBA" id="ARBA00004162"/>
    </source>
</evidence>
<feature type="compositionally biased region" description="Pro residues" evidence="6">
    <location>
        <begin position="1"/>
        <end position="19"/>
    </location>
</feature>
<comment type="subcellular location">
    <subcellularLocation>
        <location evidence="1">Cell membrane</location>
        <topology evidence="1">Single-pass membrane protein</topology>
    </subcellularLocation>
</comment>
<name>A0A6M1R1C9_9ACTN</name>
<feature type="region of interest" description="Disordered" evidence="6">
    <location>
        <begin position="1"/>
        <end position="47"/>
    </location>
</feature>
<keyword evidence="3 7" id="KW-0812">Transmembrane</keyword>
<dbReference type="InterPro" id="IPR007168">
    <property type="entry name" value="Phageshock_PspC_N"/>
</dbReference>
<feature type="transmembrane region" description="Helical" evidence="7">
    <location>
        <begin position="280"/>
        <end position="298"/>
    </location>
</feature>
<evidence type="ECO:0000256" key="6">
    <source>
        <dbReference type="SAM" id="MobiDB-lite"/>
    </source>
</evidence>
<dbReference type="GO" id="GO:0005886">
    <property type="term" value="C:plasma membrane"/>
    <property type="evidence" value="ECO:0007669"/>
    <property type="project" value="UniProtKB-SubCell"/>
</dbReference>
<dbReference type="Pfam" id="PF04024">
    <property type="entry name" value="PspC"/>
    <property type="match status" value="1"/>
</dbReference>
<feature type="transmembrane region" description="Helical" evidence="7">
    <location>
        <begin position="225"/>
        <end position="243"/>
    </location>
</feature>
<evidence type="ECO:0000259" key="8">
    <source>
        <dbReference type="Pfam" id="PF04024"/>
    </source>
</evidence>
<comment type="caution">
    <text evidence="9">The sequence shown here is derived from an EMBL/GenBank/DDBJ whole genome shotgun (WGS) entry which is preliminary data.</text>
</comment>
<dbReference type="PANTHER" id="PTHR33885">
    <property type="entry name" value="PHAGE SHOCK PROTEIN C"/>
    <property type="match status" value="1"/>
</dbReference>
<feature type="transmembrane region" description="Helical" evidence="7">
    <location>
        <begin position="136"/>
        <end position="152"/>
    </location>
</feature>
<dbReference type="InterPro" id="IPR052027">
    <property type="entry name" value="PspC"/>
</dbReference>
<gene>
    <name evidence="9" type="ORF">G5C66_15000</name>
</gene>
<protein>
    <submittedName>
        <fullName evidence="9">PspC domain-containing protein</fullName>
    </submittedName>
</protein>
<keyword evidence="10" id="KW-1185">Reference proteome</keyword>
<reference evidence="9 10" key="1">
    <citation type="submission" date="2020-02" db="EMBL/GenBank/DDBJ databases">
        <title>Whole-genome analyses of novel actinobacteria.</title>
        <authorList>
            <person name="Sahin N."/>
        </authorList>
    </citation>
    <scope>NUCLEOTIDE SEQUENCE [LARGE SCALE GENOMIC DNA]</scope>
    <source>
        <strain evidence="9 10">KC13</strain>
    </source>
</reference>
<dbReference type="AlphaFoldDB" id="A0A6M1R1C9"/>